<dbReference type="InterPro" id="IPR000014">
    <property type="entry name" value="PAS"/>
</dbReference>
<reference evidence="3 4" key="1">
    <citation type="submission" date="2015-01" db="EMBL/GenBank/DDBJ databases">
        <title>Paenibacillus swuensis/DY6/whole genome sequencing.</title>
        <authorList>
            <person name="Kim M.K."/>
            <person name="Srinivasan S."/>
            <person name="Lee J.-J."/>
        </authorList>
    </citation>
    <scope>NUCLEOTIDE SEQUENCE [LARGE SCALE GENOMIC DNA]</scope>
    <source>
        <strain evidence="3 4">DY6</strain>
    </source>
</reference>
<evidence type="ECO:0000259" key="1">
    <source>
        <dbReference type="PROSITE" id="PS50113"/>
    </source>
</evidence>
<dbReference type="RefSeq" id="WP_068603515.1">
    <property type="nucleotide sequence ID" value="NZ_CP011388.1"/>
</dbReference>
<feature type="domain" description="GGDEF" evidence="2">
    <location>
        <begin position="158"/>
        <end position="288"/>
    </location>
</feature>
<dbReference type="KEGG" id="pswu:SY83_01285"/>
<dbReference type="Pfam" id="PF08448">
    <property type="entry name" value="PAS_4"/>
    <property type="match status" value="1"/>
</dbReference>
<dbReference type="PROSITE" id="PS50113">
    <property type="entry name" value="PAC"/>
    <property type="match status" value="1"/>
</dbReference>
<dbReference type="InterPro" id="IPR035965">
    <property type="entry name" value="PAS-like_dom_sf"/>
</dbReference>
<dbReference type="PANTHER" id="PTHR44757:SF2">
    <property type="entry name" value="BIOFILM ARCHITECTURE MAINTENANCE PROTEIN MBAA"/>
    <property type="match status" value="1"/>
</dbReference>
<proteinExistence type="predicted"/>
<dbReference type="PROSITE" id="PS50887">
    <property type="entry name" value="GGDEF"/>
    <property type="match status" value="1"/>
</dbReference>
<dbReference type="STRING" id="1178515.SY83_01285"/>
<accession>A0A172TE67</accession>
<dbReference type="InterPro" id="IPR013656">
    <property type="entry name" value="PAS_4"/>
</dbReference>
<sequence>MKPSTMLELAELLPGMLDQLEDSIYIMKVEGGNFTYVYVNRMATRFSGVSMKDVGLSFEETNKSPQMAGYLHHNYTRVLTERKPIRFEDGVLMPNGMLSGESLLTPIMDDDGEVQYIISVTRDTTERKRNEEQLRNYAYHDELTKLFNRRYLLEHVTNPLVLCMFDLDHFKKINDNHGHDTGDMVLVEVASRLHSHFNSEYILIRLGGDEFIVATHVDCEDSPERMAERIMSMFDMPFTLQDGKMRLSASIGVAVRYNNEDIHALLKQADVALYRAKGAGRKRFCMYG</sequence>
<gene>
    <name evidence="3" type="ORF">SY83_01285</name>
</gene>
<evidence type="ECO:0000259" key="2">
    <source>
        <dbReference type="PROSITE" id="PS50887"/>
    </source>
</evidence>
<dbReference type="InterPro" id="IPR029787">
    <property type="entry name" value="Nucleotide_cyclase"/>
</dbReference>
<evidence type="ECO:0000313" key="3">
    <source>
        <dbReference type="EMBL" id="ANE45187.1"/>
    </source>
</evidence>
<dbReference type="PATRIC" id="fig|1178515.4.peg.230"/>
<dbReference type="AlphaFoldDB" id="A0A172TE67"/>
<dbReference type="SMART" id="SM00267">
    <property type="entry name" value="GGDEF"/>
    <property type="match status" value="1"/>
</dbReference>
<dbReference type="InterPro" id="IPR000700">
    <property type="entry name" value="PAS-assoc_C"/>
</dbReference>
<dbReference type="Gene3D" id="3.30.450.20">
    <property type="entry name" value="PAS domain"/>
    <property type="match status" value="1"/>
</dbReference>
<dbReference type="Gene3D" id="3.30.70.270">
    <property type="match status" value="1"/>
</dbReference>
<evidence type="ECO:0008006" key="5">
    <source>
        <dbReference type="Google" id="ProtNLM"/>
    </source>
</evidence>
<feature type="domain" description="PAC" evidence="1">
    <location>
        <begin position="78"/>
        <end position="136"/>
    </location>
</feature>
<dbReference type="OrthoDB" id="9759607at2"/>
<dbReference type="CDD" id="cd01949">
    <property type="entry name" value="GGDEF"/>
    <property type="match status" value="1"/>
</dbReference>
<protein>
    <recommendedName>
        <fullName evidence="5">Diguanylate cyclase</fullName>
    </recommendedName>
</protein>
<dbReference type="PANTHER" id="PTHR44757">
    <property type="entry name" value="DIGUANYLATE CYCLASE DGCP"/>
    <property type="match status" value="1"/>
</dbReference>
<dbReference type="InterPro" id="IPR000160">
    <property type="entry name" value="GGDEF_dom"/>
</dbReference>
<dbReference type="EMBL" id="CP011388">
    <property type="protein sequence ID" value="ANE45187.1"/>
    <property type="molecule type" value="Genomic_DNA"/>
</dbReference>
<dbReference type="Pfam" id="PF00990">
    <property type="entry name" value="GGDEF"/>
    <property type="match status" value="1"/>
</dbReference>
<dbReference type="InterPro" id="IPR052155">
    <property type="entry name" value="Biofilm_reg_signaling"/>
</dbReference>
<dbReference type="NCBIfam" id="TIGR00229">
    <property type="entry name" value="sensory_box"/>
    <property type="match status" value="1"/>
</dbReference>
<evidence type="ECO:0000313" key="4">
    <source>
        <dbReference type="Proteomes" id="UP000076927"/>
    </source>
</evidence>
<dbReference type="SUPFAM" id="SSF55073">
    <property type="entry name" value="Nucleotide cyclase"/>
    <property type="match status" value="1"/>
</dbReference>
<dbReference type="SUPFAM" id="SSF55785">
    <property type="entry name" value="PYP-like sensor domain (PAS domain)"/>
    <property type="match status" value="1"/>
</dbReference>
<dbReference type="InterPro" id="IPR043128">
    <property type="entry name" value="Rev_trsase/Diguanyl_cyclase"/>
</dbReference>
<dbReference type="NCBIfam" id="TIGR00254">
    <property type="entry name" value="GGDEF"/>
    <property type="match status" value="1"/>
</dbReference>
<name>A0A172TE67_9BACL</name>
<organism evidence="3 4">
    <name type="scientific">Paenibacillus swuensis</name>
    <dbReference type="NCBI Taxonomy" id="1178515"/>
    <lineage>
        <taxon>Bacteria</taxon>
        <taxon>Bacillati</taxon>
        <taxon>Bacillota</taxon>
        <taxon>Bacilli</taxon>
        <taxon>Bacillales</taxon>
        <taxon>Paenibacillaceae</taxon>
        <taxon>Paenibacillus</taxon>
    </lineage>
</organism>
<dbReference type="Proteomes" id="UP000076927">
    <property type="component" value="Chromosome"/>
</dbReference>
<keyword evidence="4" id="KW-1185">Reference proteome</keyword>